<proteinExistence type="predicted"/>
<dbReference type="PANTHER" id="PTHR31900">
    <property type="entry name" value="F-BOX/RNI SUPERFAMILY PROTEIN-RELATED"/>
    <property type="match status" value="1"/>
</dbReference>
<dbReference type="InterPro" id="IPR055357">
    <property type="entry name" value="LRR_At1g61320_AtMIF1"/>
</dbReference>
<dbReference type="InterPro" id="IPR050232">
    <property type="entry name" value="FBL13/AtMIF1-like"/>
</dbReference>
<dbReference type="SUPFAM" id="SSF81383">
    <property type="entry name" value="F-box domain"/>
    <property type="match status" value="1"/>
</dbReference>
<evidence type="ECO:0000313" key="3">
    <source>
        <dbReference type="Proteomes" id="UP001231189"/>
    </source>
</evidence>
<dbReference type="PROSITE" id="PS50181">
    <property type="entry name" value="FBOX"/>
    <property type="match status" value="1"/>
</dbReference>
<accession>A0AAD8R4R1</accession>
<dbReference type="EMBL" id="JAUUTY010000006">
    <property type="protein sequence ID" value="KAK1614302.1"/>
    <property type="molecule type" value="Genomic_DNA"/>
</dbReference>
<protein>
    <recommendedName>
        <fullName evidence="1">F-box domain-containing protein</fullName>
    </recommendedName>
</protein>
<reference evidence="2" key="1">
    <citation type="submission" date="2023-07" db="EMBL/GenBank/DDBJ databases">
        <title>A chromosome-level genome assembly of Lolium multiflorum.</title>
        <authorList>
            <person name="Chen Y."/>
            <person name="Copetti D."/>
            <person name="Kolliker R."/>
            <person name="Studer B."/>
        </authorList>
    </citation>
    <scope>NUCLEOTIDE SEQUENCE</scope>
    <source>
        <strain evidence="2">02402/16</strain>
        <tissue evidence="2">Leaf</tissue>
    </source>
</reference>
<organism evidence="2 3">
    <name type="scientific">Lolium multiflorum</name>
    <name type="common">Italian ryegrass</name>
    <name type="synonym">Lolium perenne subsp. multiflorum</name>
    <dbReference type="NCBI Taxonomy" id="4521"/>
    <lineage>
        <taxon>Eukaryota</taxon>
        <taxon>Viridiplantae</taxon>
        <taxon>Streptophyta</taxon>
        <taxon>Embryophyta</taxon>
        <taxon>Tracheophyta</taxon>
        <taxon>Spermatophyta</taxon>
        <taxon>Magnoliopsida</taxon>
        <taxon>Liliopsida</taxon>
        <taxon>Poales</taxon>
        <taxon>Poaceae</taxon>
        <taxon>BOP clade</taxon>
        <taxon>Pooideae</taxon>
        <taxon>Poodae</taxon>
        <taxon>Poeae</taxon>
        <taxon>Poeae Chloroplast Group 2 (Poeae type)</taxon>
        <taxon>Loliodinae</taxon>
        <taxon>Loliinae</taxon>
        <taxon>Lolium</taxon>
    </lineage>
</organism>
<keyword evidence="3" id="KW-1185">Reference proteome</keyword>
<feature type="domain" description="F-box" evidence="1">
    <location>
        <begin position="8"/>
        <end position="44"/>
    </location>
</feature>
<dbReference type="Gene3D" id="3.80.10.10">
    <property type="entry name" value="Ribonuclease Inhibitor"/>
    <property type="match status" value="1"/>
</dbReference>
<sequence>MKRKKRHADRLSTLPDEMLHHILSHLKSEEAVQTSLLSHRWRDVYAGVPVVDLIDPKSGRNKQDQLVCFDQQVTGAILCKSPGTPISTFRLNFFNPPRDLLHQWILIAVSSGVEEIDVKLRYQHCSKRRLCPFGSSNKASADFDQHERKSYVKTQHHLFGCPTLRHLRLANWTLHLPLGGVAMSAKLDTLCLARIMDPKDQLQQLLSSCPHLTHLTLQECPSLTDITVTSARLKSFAMICCHHARRVELSSHRLQLLQYKGGLLPHNSLFKLADHAGVVALKIEICQDLSDQEPTEFAPATELIKGCTKLAHLHLSLRPSMAHCSSFFFTDVLPCMQHLRQLGLQCCFRNDNDVRSVAVLLGETENLEVLSLFPLGSETQKDVGAWYWSDSESDTEPEDGGGDGVDYSSQVTDGFWPTHIRCLDDKLRRINIWNYRGLQLEKMLAKFLLSKAVALEEFSVTLTAVRSQNKSKIAKELRSWRLNHHTRVTLK</sequence>
<name>A0AAD8R4R1_LOLMU</name>
<dbReference type="Pfam" id="PF23622">
    <property type="entry name" value="LRR_At1g61320_AtMIF1"/>
    <property type="match status" value="1"/>
</dbReference>
<comment type="caution">
    <text evidence="2">The sequence shown here is derived from an EMBL/GenBank/DDBJ whole genome shotgun (WGS) entry which is preliminary data.</text>
</comment>
<dbReference type="SMART" id="SM00256">
    <property type="entry name" value="FBOX"/>
    <property type="match status" value="1"/>
</dbReference>
<dbReference type="AlphaFoldDB" id="A0AAD8R4R1"/>
<dbReference type="Gene3D" id="1.20.1280.50">
    <property type="match status" value="1"/>
</dbReference>
<dbReference type="InterPro" id="IPR036047">
    <property type="entry name" value="F-box-like_dom_sf"/>
</dbReference>
<evidence type="ECO:0000259" key="1">
    <source>
        <dbReference type="PROSITE" id="PS50181"/>
    </source>
</evidence>
<evidence type="ECO:0000313" key="2">
    <source>
        <dbReference type="EMBL" id="KAK1614302.1"/>
    </source>
</evidence>
<gene>
    <name evidence="2" type="ORF">QYE76_019819</name>
</gene>
<dbReference type="SUPFAM" id="SSF52047">
    <property type="entry name" value="RNI-like"/>
    <property type="match status" value="1"/>
</dbReference>
<dbReference type="InterPro" id="IPR001810">
    <property type="entry name" value="F-box_dom"/>
</dbReference>
<dbReference type="Proteomes" id="UP001231189">
    <property type="component" value="Unassembled WGS sequence"/>
</dbReference>
<dbReference type="InterPro" id="IPR032675">
    <property type="entry name" value="LRR_dom_sf"/>
</dbReference>
<dbReference type="Pfam" id="PF00646">
    <property type="entry name" value="F-box"/>
    <property type="match status" value="1"/>
</dbReference>
<dbReference type="PANTHER" id="PTHR31900:SF30">
    <property type="entry name" value="SUPERFAMILY PROTEIN, PUTATIVE-RELATED"/>
    <property type="match status" value="1"/>
</dbReference>